<feature type="region of interest" description="Disordered" evidence="1">
    <location>
        <begin position="1"/>
        <end position="35"/>
    </location>
</feature>
<dbReference type="RefSeq" id="WP_059144483.1">
    <property type="nucleotide sequence ID" value="NZ_LLZJ01000188.1"/>
</dbReference>
<sequence length="99" mass="10816">MTTATADVREAFPLARQGERIPHSSAPPSGPDTRPWILRFARVPDATQAIVKPPAVYDNELQMSRGLYDGPLPYMQTHNPTVPDGNVKNPPPLDEGAKD</sequence>
<evidence type="ECO:0000313" key="3">
    <source>
        <dbReference type="Proteomes" id="UP000053413"/>
    </source>
</evidence>
<evidence type="ECO:0000313" key="2">
    <source>
        <dbReference type="EMBL" id="KUL60579.1"/>
    </source>
</evidence>
<dbReference type="AlphaFoldDB" id="A0A0X3WUL5"/>
<accession>A0A0X3WUL5</accession>
<evidence type="ECO:0008006" key="4">
    <source>
        <dbReference type="Google" id="ProtNLM"/>
    </source>
</evidence>
<organism evidence="2 3">
    <name type="scientific">Streptomyces violaceusniger</name>
    <dbReference type="NCBI Taxonomy" id="68280"/>
    <lineage>
        <taxon>Bacteria</taxon>
        <taxon>Bacillati</taxon>
        <taxon>Actinomycetota</taxon>
        <taxon>Actinomycetes</taxon>
        <taxon>Kitasatosporales</taxon>
        <taxon>Streptomycetaceae</taxon>
        <taxon>Streptomyces</taxon>
        <taxon>Streptomyces violaceusniger group</taxon>
    </lineage>
</organism>
<evidence type="ECO:0000256" key="1">
    <source>
        <dbReference type="SAM" id="MobiDB-lite"/>
    </source>
</evidence>
<dbReference type="OrthoDB" id="4255183at2"/>
<name>A0A0X3WUL5_STRVO</name>
<proteinExistence type="predicted"/>
<protein>
    <recommendedName>
        <fullName evidence="4">ATP-grasp-modified RiPP</fullName>
    </recommendedName>
</protein>
<dbReference type="Proteomes" id="UP000053413">
    <property type="component" value="Unassembled WGS sequence"/>
</dbReference>
<dbReference type="EMBL" id="LLZJ01000188">
    <property type="protein sequence ID" value="KUL60579.1"/>
    <property type="molecule type" value="Genomic_DNA"/>
</dbReference>
<feature type="region of interest" description="Disordered" evidence="1">
    <location>
        <begin position="68"/>
        <end position="99"/>
    </location>
</feature>
<dbReference type="GeneID" id="97431735"/>
<reference evidence="3" key="1">
    <citation type="submission" date="2015-10" db="EMBL/GenBank/DDBJ databases">
        <authorList>
            <person name="Ju K.-S."/>
            <person name="Doroghazi J.R."/>
            <person name="Metcalf W.W."/>
        </authorList>
    </citation>
    <scope>NUCLEOTIDE SEQUENCE [LARGE SCALE GENOMIC DNA]</scope>
    <source>
        <strain evidence="3">NRRL F-8817</strain>
    </source>
</reference>
<gene>
    <name evidence="2" type="ORF">ADL28_16415</name>
</gene>
<comment type="caution">
    <text evidence="2">The sequence shown here is derived from an EMBL/GenBank/DDBJ whole genome shotgun (WGS) entry which is preliminary data.</text>
</comment>